<evidence type="ECO:0000259" key="2">
    <source>
        <dbReference type="Pfam" id="PF14111"/>
    </source>
</evidence>
<evidence type="ECO:0000313" key="5">
    <source>
        <dbReference type="Proteomes" id="UP000886595"/>
    </source>
</evidence>
<organism evidence="4 5">
    <name type="scientific">Brassica carinata</name>
    <name type="common">Ethiopian mustard</name>
    <name type="synonym">Abyssinian cabbage</name>
    <dbReference type="NCBI Taxonomy" id="52824"/>
    <lineage>
        <taxon>Eukaryota</taxon>
        <taxon>Viridiplantae</taxon>
        <taxon>Streptophyta</taxon>
        <taxon>Embryophyta</taxon>
        <taxon>Tracheophyta</taxon>
        <taxon>Spermatophyta</taxon>
        <taxon>Magnoliopsida</taxon>
        <taxon>eudicotyledons</taxon>
        <taxon>Gunneridae</taxon>
        <taxon>Pentapetalae</taxon>
        <taxon>rosids</taxon>
        <taxon>malvids</taxon>
        <taxon>Brassicales</taxon>
        <taxon>Brassicaceae</taxon>
        <taxon>Brassiceae</taxon>
        <taxon>Brassica</taxon>
    </lineage>
</organism>
<keyword evidence="5" id="KW-1185">Reference proteome</keyword>
<dbReference type="PANTHER" id="PTHR31286:SF178">
    <property type="entry name" value="DUF4283 DOMAIN-CONTAINING PROTEIN"/>
    <property type="match status" value="1"/>
</dbReference>
<proteinExistence type="predicted"/>
<dbReference type="Pfam" id="PF14111">
    <property type="entry name" value="DUF4283"/>
    <property type="match status" value="1"/>
</dbReference>
<reference evidence="4 5" key="1">
    <citation type="submission" date="2020-02" db="EMBL/GenBank/DDBJ databases">
        <authorList>
            <person name="Ma Q."/>
            <person name="Huang Y."/>
            <person name="Song X."/>
            <person name="Pei D."/>
        </authorList>
    </citation>
    <scope>NUCLEOTIDE SEQUENCE [LARGE SCALE GENOMIC DNA]</scope>
    <source>
        <strain evidence="4">Sxm20200214</strain>
        <tissue evidence="4">Leaf</tissue>
    </source>
</reference>
<accession>A0A8X7QST1</accession>
<feature type="compositionally biased region" description="Basic and acidic residues" evidence="1">
    <location>
        <begin position="411"/>
        <end position="425"/>
    </location>
</feature>
<feature type="domain" description="DUF4283" evidence="2">
    <location>
        <begin position="40"/>
        <end position="123"/>
    </location>
</feature>
<name>A0A8X7QST1_BRACI</name>
<feature type="compositionally biased region" description="Polar residues" evidence="1">
    <location>
        <begin position="304"/>
        <end position="328"/>
    </location>
</feature>
<comment type="caution">
    <text evidence="4">The sequence shown here is derived from an EMBL/GenBank/DDBJ whole genome shotgun (WGS) entry which is preliminary data.</text>
</comment>
<feature type="compositionally biased region" description="Polar residues" evidence="1">
    <location>
        <begin position="342"/>
        <end position="362"/>
    </location>
</feature>
<dbReference type="SUPFAM" id="SSF56219">
    <property type="entry name" value="DNase I-like"/>
    <property type="match status" value="1"/>
</dbReference>
<dbReference type="OrthoDB" id="1001388at2759"/>
<evidence type="ECO:0008006" key="6">
    <source>
        <dbReference type="Google" id="ProtNLM"/>
    </source>
</evidence>
<feature type="compositionally biased region" description="Basic and acidic residues" evidence="1">
    <location>
        <begin position="368"/>
        <end position="399"/>
    </location>
</feature>
<feature type="compositionally biased region" description="Polar residues" evidence="1">
    <location>
        <begin position="464"/>
        <end position="473"/>
    </location>
</feature>
<dbReference type="InterPro" id="IPR025836">
    <property type="entry name" value="Zn_knuckle_CX2CX4HX4C"/>
</dbReference>
<dbReference type="Pfam" id="PF14392">
    <property type="entry name" value="zf-CCHC_4"/>
    <property type="match status" value="1"/>
</dbReference>
<sequence length="942" mass="106639">MNRPRKKKESSLLHELKKLELLEEGELVDIPELENEDLIEENSMSIIVRCLNPTVHKVGGLVKALPPIWGMEEVVKGRGVGENKVQFFFQHERDLQHVLTKGPWFVNGWIVSLDRWAPNAGPEFLCRIPFWIRIRGIPVHLLKKEAVEGLIGPLGKVEKVELHAKNSSSVEYIWALVWINTEEPLQFRRIARFKSGEIVPTELEYEKLIKVCFICKRLTHDQIYCPMQEGRETLESGRRTAVKQEGEAAILASSRRQNKESAERRPITKRTPKGGRISRSEQSPRRAVSTRKRSEAERKGKNVVGSSSQVWQPKSSQSLPTKQVGGSRSTEESSAVPRTRSDSQGPMTKGASSGASHESPSVFNRLRGRQDVHPHSGHSSEKQRREQEASPIPEKRITEAEPSGTKRRRLSRSDERIPKKAKVGELQEEGTPSVFERLGSQGKGSGGRSSGSRSSSEKHHSASVAANTPNRSAQRIVLGSGKIVEEGHVKWRSYKPHRRLIDLKVTWKDKSFFLTGVYGEPVKGNRSGVWERLTRIGVNRDAPWFLTGDFNEIVDQSEKLGGALRSDVEGAEFRQMMSDCGLWEIQHKSYKLSWHGVRNNDLVQCRLDRSLANQEWLHLFPSASARYLSKGCSDHSPVMNFLDGVEWRKRPMFRYDQRWIKKEGFSTTVTSSWCGREAGQVSLMQRVANCRKAISGWKKTAKPNSAIRIQELHHRMDEASRRNLYVPGELKQLRQELNEDAGLGSRPSYAWRSIHAAQKLIQQRARVLIGSGEDTKVFQDSGIGQQPARRAWCKELLINQGREWNMELLTRIFPDDEARNISKIRTCGNGSKDIYIWDYNKKGLTRSNLVTGSSMSLIDLQQREIDQPSLDHLFQLTWKTKQVPKRHIAKKSGVLDVAVIRKCQSCSLRCPFTGVGIATYSGPPKIGLDIMALCGKQERAVV</sequence>
<dbReference type="InterPro" id="IPR025558">
    <property type="entry name" value="DUF4283"/>
</dbReference>
<dbReference type="InterPro" id="IPR036691">
    <property type="entry name" value="Endo/exonu/phosph_ase_sf"/>
</dbReference>
<evidence type="ECO:0000313" key="4">
    <source>
        <dbReference type="EMBL" id="KAG2276109.1"/>
    </source>
</evidence>
<dbReference type="Proteomes" id="UP000886595">
    <property type="component" value="Unassembled WGS sequence"/>
</dbReference>
<evidence type="ECO:0000259" key="3">
    <source>
        <dbReference type="Pfam" id="PF14392"/>
    </source>
</evidence>
<dbReference type="Gene3D" id="3.60.10.10">
    <property type="entry name" value="Endonuclease/exonuclease/phosphatase"/>
    <property type="match status" value="1"/>
</dbReference>
<dbReference type="EMBL" id="JAAMPC010000012">
    <property type="protein sequence ID" value="KAG2276109.1"/>
    <property type="molecule type" value="Genomic_DNA"/>
</dbReference>
<gene>
    <name evidence="4" type="ORF">Bca52824_058664</name>
</gene>
<dbReference type="PANTHER" id="PTHR31286">
    <property type="entry name" value="GLYCINE-RICH CELL WALL STRUCTURAL PROTEIN 1.8-LIKE"/>
    <property type="match status" value="1"/>
</dbReference>
<feature type="domain" description="Zinc knuckle CX2CX4HX4C" evidence="3">
    <location>
        <begin position="182"/>
        <end position="226"/>
    </location>
</feature>
<evidence type="ECO:0000256" key="1">
    <source>
        <dbReference type="SAM" id="MobiDB-lite"/>
    </source>
</evidence>
<protein>
    <recommendedName>
        <fullName evidence="6">DUF4283 domain-containing protein</fullName>
    </recommendedName>
</protein>
<feature type="compositionally biased region" description="Basic and acidic residues" evidence="1">
    <location>
        <begin position="257"/>
        <end position="266"/>
    </location>
</feature>
<feature type="region of interest" description="Disordered" evidence="1">
    <location>
        <begin position="243"/>
        <end position="473"/>
    </location>
</feature>
<dbReference type="AlphaFoldDB" id="A0A8X7QST1"/>
<dbReference type="InterPro" id="IPR040256">
    <property type="entry name" value="At4g02000-like"/>
</dbReference>